<dbReference type="OrthoDB" id="9803968at2"/>
<keyword evidence="1" id="KW-0547">Nucleotide-binding</keyword>
<dbReference type="GO" id="GO:0005524">
    <property type="term" value="F:ATP binding"/>
    <property type="evidence" value="ECO:0007669"/>
    <property type="project" value="UniProtKB-KW"/>
</dbReference>
<protein>
    <submittedName>
        <fullName evidence="4">Long-chain acyl-CoA synthetase</fullName>
    </submittedName>
</protein>
<dbReference type="STRING" id="684065.SAMN05421738_10174"/>
<feature type="domain" description="AMP-dependent synthetase/ligase" evidence="3">
    <location>
        <begin position="16"/>
        <end position="415"/>
    </location>
</feature>
<dbReference type="CDD" id="cd05907">
    <property type="entry name" value="VL_LC_FACS_like"/>
    <property type="match status" value="1"/>
</dbReference>
<dbReference type="PRINTS" id="PR00154">
    <property type="entry name" value="AMPBINDING"/>
</dbReference>
<reference evidence="5" key="1">
    <citation type="submission" date="2016-10" db="EMBL/GenBank/DDBJ databases">
        <authorList>
            <person name="Varghese N."/>
            <person name="Submissions S."/>
        </authorList>
    </citation>
    <scope>NUCLEOTIDE SEQUENCE [LARGE SCALE GENOMIC DNA]</scope>
    <source>
        <strain evidence="5">XJ109</strain>
    </source>
</reference>
<dbReference type="Gene3D" id="3.40.50.12780">
    <property type="entry name" value="N-terminal domain of ligase-like"/>
    <property type="match status" value="1"/>
</dbReference>
<dbReference type="GO" id="GO:0016020">
    <property type="term" value="C:membrane"/>
    <property type="evidence" value="ECO:0007669"/>
    <property type="project" value="TreeGrafter"/>
</dbReference>
<dbReference type="InterPro" id="IPR020459">
    <property type="entry name" value="AMP-binding"/>
</dbReference>
<dbReference type="PANTHER" id="PTHR43272">
    <property type="entry name" value="LONG-CHAIN-FATTY-ACID--COA LIGASE"/>
    <property type="match status" value="1"/>
</dbReference>
<evidence type="ECO:0000256" key="2">
    <source>
        <dbReference type="ARBA" id="ARBA00022840"/>
    </source>
</evidence>
<dbReference type="EMBL" id="FOUZ01000001">
    <property type="protein sequence ID" value="SFM60073.1"/>
    <property type="molecule type" value="Genomic_DNA"/>
</dbReference>
<evidence type="ECO:0000259" key="3">
    <source>
        <dbReference type="Pfam" id="PF00501"/>
    </source>
</evidence>
<dbReference type="InterPro" id="IPR042099">
    <property type="entry name" value="ANL_N_sf"/>
</dbReference>
<sequence length="588" mass="66589">MTTPQRIFDLPRFQEKNTPGITIFNYKENKEWKGISTADFIKRVNNISKGLLAHDVQPNDKVALISENRLEWNLLDFAIQQIGAVVVAIYPNISDNDYEFILNNAEIKLCVVSTDSLYQRLLGIKDKINIVEQVYTFNSYLNTPNWVELISKGIDISDETLELAMNQVKTTDLATIIYTSGTTGNPKGVMLTHENLLADVDSSEYSFPVKAYDKALSFLPACHAYERVFQYVYIKMGLPIYYAQSMETIGADMKEVQPHIFSAVPRVLEKVYDKIMATGEQLTGVKRKLFFWAIALGEQYDTDETKFSAWYKFQLKIARKLIFSKWKDALGGHIKGVASGSATLQTKLLRLYLAAGIPIYEGYGLTEAGPCLSVNCIKRGMKIGTVGIPLINIDIKLAEDGEILAKGKNIMLGYYKNPEATAEVLKDGWLYTGDIGEWVDEKFLKIIDRKKEMFKTSGGKYVVPQQIEAKLSESTFIEQIMVVGEGRKFPSALIVPAYQNLMDWAKTNDSSLIQISKSEFLANAKIKTIIEEEVNRLNVNFGNWEKIKKFAIIPNEFTIETGELTPTLKMKRKIILAKYENEINEIYK</sequence>
<dbReference type="InterPro" id="IPR000873">
    <property type="entry name" value="AMP-dep_synth/lig_dom"/>
</dbReference>
<dbReference type="InterPro" id="IPR020845">
    <property type="entry name" value="AMP-binding_CS"/>
</dbReference>
<gene>
    <name evidence="4" type="ORF">SAMN05421738_10174</name>
</gene>
<evidence type="ECO:0000256" key="1">
    <source>
        <dbReference type="ARBA" id="ARBA00022741"/>
    </source>
</evidence>
<dbReference type="PROSITE" id="PS00455">
    <property type="entry name" value="AMP_BINDING"/>
    <property type="match status" value="1"/>
</dbReference>
<evidence type="ECO:0000313" key="5">
    <source>
        <dbReference type="Proteomes" id="UP000199149"/>
    </source>
</evidence>
<dbReference type="Proteomes" id="UP000199149">
    <property type="component" value="Unassembled WGS sequence"/>
</dbReference>
<dbReference type="AlphaFoldDB" id="A0A1I4S733"/>
<accession>A0A1I4S733</accession>
<proteinExistence type="predicted"/>
<dbReference type="GO" id="GO:0004467">
    <property type="term" value="F:long-chain fatty acid-CoA ligase activity"/>
    <property type="evidence" value="ECO:0007669"/>
    <property type="project" value="TreeGrafter"/>
</dbReference>
<organism evidence="4 5">
    <name type="scientific">Algoriella xinjiangensis</name>
    <dbReference type="NCBI Taxonomy" id="684065"/>
    <lineage>
        <taxon>Bacteria</taxon>
        <taxon>Pseudomonadati</taxon>
        <taxon>Bacteroidota</taxon>
        <taxon>Flavobacteriia</taxon>
        <taxon>Flavobacteriales</taxon>
        <taxon>Weeksellaceae</taxon>
        <taxon>Algoriella</taxon>
    </lineage>
</organism>
<dbReference type="Pfam" id="PF23562">
    <property type="entry name" value="AMP-binding_C_3"/>
    <property type="match status" value="1"/>
</dbReference>
<name>A0A1I4S733_9FLAO</name>
<keyword evidence="5" id="KW-1185">Reference proteome</keyword>
<keyword evidence="2" id="KW-0067">ATP-binding</keyword>
<dbReference type="RefSeq" id="WP_092905428.1">
    <property type="nucleotide sequence ID" value="NZ_FOUZ01000001.1"/>
</dbReference>
<dbReference type="Pfam" id="PF00501">
    <property type="entry name" value="AMP-binding"/>
    <property type="match status" value="1"/>
</dbReference>
<dbReference type="PANTHER" id="PTHR43272:SF33">
    <property type="entry name" value="AMP-BINDING DOMAIN-CONTAINING PROTEIN-RELATED"/>
    <property type="match status" value="1"/>
</dbReference>
<dbReference type="SUPFAM" id="SSF56801">
    <property type="entry name" value="Acetyl-CoA synthetase-like"/>
    <property type="match status" value="1"/>
</dbReference>
<evidence type="ECO:0000313" key="4">
    <source>
        <dbReference type="EMBL" id="SFM60073.1"/>
    </source>
</evidence>